<dbReference type="GeneID" id="4391494"/>
<evidence type="ECO:0000313" key="3">
    <source>
        <dbReference type="Proteomes" id="UP000001056"/>
    </source>
</evidence>
<evidence type="ECO:0000256" key="1">
    <source>
        <dbReference type="SAM" id="MobiDB-lite"/>
    </source>
</evidence>
<reference evidence="3" key="1">
    <citation type="journal article" date="2015" name="Genome Announc.">
        <title>Draft genome sequence of the cellulolytic fungus Chaetomium globosum.</title>
        <authorList>
            <person name="Cuomo C.A."/>
            <person name="Untereiner W.A."/>
            <person name="Ma L.-J."/>
            <person name="Grabherr M."/>
            <person name="Birren B.W."/>
        </authorList>
    </citation>
    <scope>NUCLEOTIDE SEQUENCE [LARGE SCALE GENOMIC DNA]</scope>
    <source>
        <strain evidence="3">ATCC 6205 / CBS 148.51 / DSM 1962 / NBRC 6347 / NRRL 1970</strain>
    </source>
</reference>
<dbReference type="VEuPathDB" id="FungiDB:CHGG_06777"/>
<gene>
    <name evidence="2" type="ORF">CHGG_06777</name>
</gene>
<dbReference type="AlphaFoldDB" id="Q2H3I8"/>
<sequence length="91" mass="9733">MEGREAARPTGAAEREGWDDLSGQVGQGGEGGGQRADTMGGWDPELQGRRGRVERARSRSRSPAVPLSQGLQLAGSQQPSGFRKPRDTCRL</sequence>
<proteinExistence type="predicted"/>
<feature type="compositionally biased region" description="Basic and acidic residues" evidence="1">
    <location>
        <begin position="1"/>
        <end position="18"/>
    </location>
</feature>
<name>Q2H3I8_CHAGB</name>
<feature type="region of interest" description="Disordered" evidence="1">
    <location>
        <begin position="1"/>
        <end position="91"/>
    </location>
</feature>
<feature type="compositionally biased region" description="Low complexity" evidence="1">
    <location>
        <begin position="61"/>
        <end position="81"/>
    </location>
</feature>
<protein>
    <submittedName>
        <fullName evidence="2">Uncharacterized protein</fullName>
    </submittedName>
</protein>
<dbReference type="EMBL" id="CH408031">
    <property type="protein sequence ID" value="EAQ90158.1"/>
    <property type="molecule type" value="Genomic_DNA"/>
</dbReference>
<dbReference type="HOGENOM" id="CLU_2426814_0_0_1"/>
<feature type="compositionally biased region" description="Gly residues" evidence="1">
    <location>
        <begin position="25"/>
        <end position="34"/>
    </location>
</feature>
<keyword evidence="3" id="KW-1185">Reference proteome</keyword>
<dbReference type="InParanoid" id="Q2H3I8"/>
<accession>Q2H3I8</accession>
<evidence type="ECO:0000313" key="2">
    <source>
        <dbReference type="EMBL" id="EAQ90158.1"/>
    </source>
</evidence>
<organism evidence="2 3">
    <name type="scientific">Chaetomium globosum (strain ATCC 6205 / CBS 148.51 / DSM 1962 / NBRC 6347 / NRRL 1970)</name>
    <name type="common">Soil fungus</name>
    <dbReference type="NCBI Taxonomy" id="306901"/>
    <lineage>
        <taxon>Eukaryota</taxon>
        <taxon>Fungi</taxon>
        <taxon>Dikarya</taxon>
        <taxon>Ascomycota</taxon>
        <taxon>Pezizomycotina</taxon>
        <taxon>Sordariomycetes</taxon>
        <taxon>Sordariomycetidae</taxon>
        <taxon>Sordariales</taxon>
        <taxon>Chaetomiaceae</taxon>
        <taxon>Chaetomium</taxon>
    </lineage>
</organism>
<dbReference type="Proteomes" id="UP000001056">
    <property type="component" value="Unassembled WGS sequence"/>
</dbReference>
<dbReference type="RefSeq" id="XP_001222872.1">
    <property type="nucleotide sequence ID" value="XM_001222871.1"/>
</dbReference>
<feature type="compositionally biased region" description="Basic and acidic residues" evidence="1">
    <location>
        <begin position="46"/>
        <end position="57"/>
    </location>
</feature>